<proteinExistence type="predicted"/>
<feature type="compositionally biased region" description="Low complexity" evidence="1">
    <location>
        <begin position="505"/>
        <end position="518"/>
    </location>
</feature>
<organism evidence="2">
    <name type="scientific">Alexandrium catenella</name>
    <name type="common">Red tide dinoflagellate</name>
    <name type="synonym">Gonyaulax catenella</name>
    <dbReference type="NCBI Taxonomy" id="2925"/>
    <lineage>
        <taxon>Eukaryota</taxon>
        <taxon>Sar</taxon>
        <taxon>Alveolata</taxon>
        <taxon>Dinophyceae</taxon>
        <taxon>Gonyaulacales</taxon>
        <taxon>Pyrocystaceae</taxon>
        <taxon>Alexandrium</taxon>
    </lineage>
</organism>
<protein>
    <submittedName>
        <fullName evidence="2">Uncharacterized protein</fullName>
    </submittedName>
</protein>
<evidence type="ECO:0000256" key="1">
    <source>
        <dbReference type="SAM" id="MobiDB-lite"/>
    </source>
</evidence>
<dbReference type="AlphaFoldDB" id="A0A7S1L562"/>
<sequence>MLDLHDREKGAAAPCMANSADDHSGCPPANGGSGFSVGEKVRYWSQKHHKWVDAHVQRVNRGPMGSVLSYDLTAKAQAEAFKVRAGSTPANAPPPPQPLSVEGEADLAPPLLGPDRPDKPPEHLEVGERVKYWSASVGRWVAAVVLSADIGDGRCDLDLKPGAPLARVRKAAPPVPGAAQGGEAPAWPSTGPRGPRSAPPPPLSCGFKVGDQVQYWSETKTRWLEAVVEAIREKDGGVVYDLDCKKGTPADRVRPSLVASLNRYRVGEEVEYWSTSAGRWLPAQVLTLYTHLCQCDLDIKPGAPLGRLRPVAGSSAAAAAAPEPRPPAGDAPLSPTSSAEPERRKEVPVALDGRGGQKAGSDPLQLNQLLKESAVDGPERKPQPVIGEWRNGTKTMRISESGDRLLVDMGPLTPTLALVELTPEDQAWPKEWSAVRKSSSGRSTDPSRALYILELANPKSDRLMVKRPVGEGQVEFMRAGGEELAKANPQSGGDGPSATSPNPNPQSGSPSEQSPPGRTRSRSPRR</sequence>
<feature type="region of interest" description="Disordered" evidence="1">
    <location>
        <begin position="1"/>
        <end position="22"/>
    </location>
</feature>
<accession>A0A7S1L562</accession>
<feature type="compositionally biased region" description="Basic and acidic residues" evidence="1">
    <location>
        <begin position="1"/>
        <end position="10"/>
    </location>
</feature>
<feature type="region of interest" description="Disordered" evidence="1">
    <location>
        <begin position="170"/>
        <end position="201"/>
    </location>
</feature>
<dbReference type="EMBL" id="HBGE01007512">
    <property type="protein sequence ID" value="CAD9094813.1"/>
    <property type="molecule type" value="Transcribed_RNA"/>
</dbReference>
<gene>
    <name evidence="2" type="ORF">ACAT0790_LOCUS4532</name>
</gene>
<evidence type="ECO:0000313" key="2">
    <source>
        <dbReference type="EMBL" id="CAD9094813.1"/>
    </source>
</evidence>
<reference evidence="2" key="1">
    <citation type="submission" date="2021-01" db="EMBL/GenBank/DDBJ databases">
        <authorList>
            <person name="Corre E."/>
            <person name="Pelletier E."/>
            <person name="Niang G."/>
            <person name="Scheremetjew M."/>
            <person name="Finn R."/>
            <person name="Kale V."/>
            <person name="Holt S."/>
            <person name="Cochrane G."/>
            <person name="Meng A."/>
            <person name="Brown T."/>
            <person name="Cohen L."/>
        </authorList>
    </citation>
    <scope>NUCLEOTIDE SEQUENCE</scope>
    <source>
        <strain evidence="2">OF101</strain>
    </source>
</reference>
<feature type="region of interest" description="Disordered" evidence="1">
    <location>
        <begin position="478"/>
        <end position="526"/>
    </location>
</feature>
<feature type="region of interest" description="Disordered" evidence="1">
    <location>
        <begin position="316"/>
        <end position="347"/>
    </location>
</feature>
<name>A0A7S1L562_ALECA</name>
<feature type="region of interest" description="Disordered" evidence="1">
    <location>
        <begin position="85"/>
        <end position="123"/>
    </location>
</feature>
<feature type="compositionally biased region" description="Low complexity" evidence="1">
    <location>
        <begin position="177"/>
        <end position="196"/>
    </location>
</feature>